<dbReference type="GO" id="GO:0016192">
    <property type="term" value="P:vesicle-mediated transport"/>
    <property type="evidence" value="ECO:0007669"/>
    <property type="project" value="InterPro"/>
</dbReference>
<dbReference type="InterPro" id="IPR034627">
    <property type="entry name" value="Irc6"/>
</dbReference>
<comment type="caution">
    <text evidence="1">The sequence shown here is derived from an EMBL/GenBank/DDBJ whole genome shotgun (WGS) entry which is preliminary data.</text>
</comment>
<dbReference type="GeneID" id="89928693"/>
<gene>
    <name evidence="1" type="ORF">LTR77_007357</name>
</gene>
<dbReference type="GO" id="GO:0030674">
    <property type="term" value="F:protein-macromolecule adaptor activity"/>
    <property type="evidence" value="ECO:0007669"/>
    <property type="project" value="TreeGrafter"/>
</dbReference>
<protein>
    <submittedName>
        <fullName evidence="1">Uncharacterized protein</fullName>
    </submittedName>
</protein>
<organism evidence="1 2">
    <name type="scientific">Saxophila tyrrhenica</name>
    <dbReference type="NCBI Taxonomy" id="1690608"/>
    <lineage>
        <taxon>Eukaryota</taxon>
        <taxon>Fungi</taxon>
        <taxon>Dikarya</taxon>
        <taxon>Ascomycota</taxon>
        <taxon>Pezizomycotina</taxon>
        <taxon>Dothideomycetes</taxon>
        <taxon>Dothideomycetidae</taxon>
        <taxon>Mycosphaerellales</taxon>
        <taxon>Extremaceae</taxon>
        <taxon>Saxophila</taxon>
    </lineage>
</organism>
<keyword evidence="2" id="KW-1185">Reference proteome</keyword>
<evidence type="ECO:0000313" key="2">
    <source>
        <dbReference type="Proteomes" id="UP001337655"/>
    </source>
</evidence>
<proteinExistence type="predicted"/>
<dbReference type="Pfam" id="PF10199">
    <property type="entry name" value="Adaptin_binding"/>
    <property type="match status" value="1"/>
</dbReference>
<dbReference type="Proteomes" id="UP001337655">
    <property type="component" value="Unassembled WGS sequence"/>
</dbReference>
<accession>A0AAV9P568</accession>
<sequence>MDINRSRRILALGKPGSGVLKLIEDLTGSAPLCHDNGSTAGLTHEWEVKTAYYEAKVPIWIDEITDVQEWKTEFSKPEAREVVEAVGAWVYCFKPPTNQEVSQECEEVMKAIQEVSEEHAGYGADTVMLAAAMPAANGTALTAEQDEWDDTCMQYGFEFINYGAKGKNEFGENVGLDRLREALEANEWAATAGSDDGELDLDALGLDDGDEDDFRGFARDEAEMTAELFGMKSALAGHDFEPDAEDFAPPTQQAEDVETLDRLMGKLLAVKEQSADLPEAQRKRMAAKAVRELLSEGEGT</sequence>
<reference evidence="1 2" key="1">
    <citation type="submission" date="2023-08" db="EMBL/GenBank/DDBJ databases">
        <title>Black Yeasts Isolated from many extreme environments.</title>
        <authorList>
            <person name="Coleine C."/>
            <person name="Stajich J.E."/>
            <person name="Selbmann L."/>
        </authorList>
    </citation>
    <scope>NUCLEOTIDE SEQUENCE [LARGE SCALE GENOMIC DNA]</scope>
    <source>
        <strain evidence="1 2">CCFEE 5935</strain>
    </source>
</reference>
<dbReference type="PANTHER" id="PTHR28043:SF1">
    <property type="entry name" value="INCREASED RECOMBINATION CENTERS PROTEIN 6"/>
    <property type="match status" value="1"/>
</dbReference>
<dbReference type="EMBL" id="JAVRRT010000011">
    <property type="protein sequence ID" value="KAK5167658.1"/>
    <property type="molecule type" value="Genomic_DNA"/>
</dbReference>
<evidence type="ECO:0000313" key="1">
    <source>
        <dbReference type="EMBL" id="KAK5167658.1"/>
    </source>
</evidence>
<dbReference type="PANTHER" id="PTHR28043">
    <property type="entry name" value="INCREASED RECOMBINATION CENTERS PROTEIN 6"/>
    <property type="match status" value="1"/>
</dbReference>
<dbReference type="AlphaFoldDB" id="A0AAV9P568"/>
<name>A0AAV9P568_9PEZI</name>
<dbReference type="RefSeq" id="XP_064657364.1">
    <property type="nucleotide sequence ID" value="XM_064804594.1"/>
</dbReference>
<dbReference type="Gene3D" id="3.40.50.11960">
    <property type="match status" value="1"/>
</dbReference>